<feature type="domain" description="ABC-2 type transporter transmembrane" evidence="7">
    <location>
        <begin position="53"/>
        <end position="211"/>
    </location>
</feature>
<dbReference type="PANTHER" id="PTHR30294:SF29">
    <property type="entry name" value="MULTIDRUG ABC TRANSPORTER PERMEASE YBHS-RELATED"/>
    <property type="match status" value="1"/>
</dbReference>
<accession>A0A1W9NYY5</accession>
<comment type="caution">
    <text evidence="8">The sequence shown here is derived from an EMBL/GenBank/DDBJ whole genome shotgun (WGS) entry which is preliminary data.</text>
</comment>
<dbReference type="InterPro" id="IPR051449">
    <property type="entry name" value="ABC-2_transporter_component"/>
</dbReference>
<keyword evidence="3 6" id="KW-0812">Transmembrane</keyword>
<evidence type="ECO:0000256" key="2">
    <source>
        <dbReference type="ARBA" id="ARBA00022475"/>
    </source>
</evidence>
<name>A0A1W9NYY5_UNCC3</name>
<dbReference type="InterPro" id="IPR013525">
    <property type="entry name" value="ABC2_TM"/>
</dbReference>
<feature type="transmembrane region" description="Helical" evidence="6">
    <location>
        <begin position="133"/>
        <end position="154"/>
    </location>
</feature>
<reference evidence="9" key="1">
    <citation type="submission" date="2017-03" db="EMBL/GenBank/DDBJ databases">
        <title>Novel pathways for hydrocarbon cycling and metabolic interdependencies in hydrothermal sediment communities.</title>
        <authorList>
            <person name="Dombrowski N."/>
            <person name="Seitz K."/>
            <person name="Teske A."/>
            <person name="Baker B."/>
        </authorList>
    </citation>
    <scope>NUCLEOTIDE SEQUENCE [LARGE SCALE GENOMIC DNA]</scope>
</reference>
<evidence type="ECO:0000256" key="4">
    <source>
        <dbReference type="ARBA" id="ARBA00022989"/>
    </source>
</evidence>
<evidence type="ECO:0000256" key="5">
    <source>
        <dbReference type="ARBA" id="ARBA00023136"/>
    </source>
</evidence>
<dbReference type="AlphaFoldDB" id="A0A1W9NYY5"/>
<gene>
    <name evidence="8" type="ORF">B5M47_01305</name>
</gene>
<keyword evidence="2" id="KW-1003">Cell membrane</keyword>
<dbReference type="EMBL" id="MZGJ01000005">
    <property type="protein sequence ID" value="OQX51324.1"/>
    <property type="molecule type" value="Genomic_DNA"/>
</dbReference>
<evidence type="ECO:0000259" key="7">
    <source>
        <dbReference type="Pfam" id="PF12698"/>
    </source>
</evidence>
<dbReference type="Pfam" id="PF12698">
    <property type="entry name" value="ABC2_membrane_3"/>
    <property type="match status" value="1"/>
</dbReference>
<feature type="transmembrane region" description="Helical" evidence="6">
    <location>
        <begin position="16"/>
        <end position="38"/>
    </location>
</feature>
<sequence>MMKRSLIAIVKKELAFFLYSPTAYVAVGLFLILVNWLFFQNFFLVNQAEMRDFFQNLVVVYLFLIPALSMASFAEEKRAKTLEVLLTLPLTSGRVVLGKFVGSFLILILALVLTGSVPFTLAALGHPEPGPIVGGYLASLLLGALYLSLGLFVSALSDNQIVSFSLTAVIGFLLYVTGTSFFLDRTPDVIAPLFRFVSFLTHFQNMAKGIIDLRDVVYFVSFTGVLLYLTGKRLNN</sequence>
<feature type="transmembrane region" description="Helical" evidence="6">
    <location>
        <begin position="161"/>
        <end position="183"/>
    </location>
</feature>
<evidence type="ECO:0000256" key="6">
    <source>
        <dbReference type="SAM" id="Phobius"/>
    </source>
</evidence>
<dbReference type="GO" id="GO:0140359">
    <property type="term" value="F:ABC-type transporter activity"/>
    <property type="evidence" value="ECO:0007669"/>
    <property type="project" value="InterPro"/>
</dbReference>
<organism evidence="8 9">
    <name type="scientific">candidate division CPR3 bacterium 4484_211</name>
    <dbReference type="NCBI Taxonomy" id="1968527"/>
    <lineage>
        <taxon>Bacteria</taxon>
        <taxon>Bacteria division CPR3</taxon>
    </lineage>
</organism>
<evidence type="ECO:0000256" key="3">
    <source>
        <dbReference type="ARBA" id="ARBA00022692"/>
    </source>
</evidence>
<proteinExistence type="predicted"/>
<feature type="transmembrane region" description="Helical" evidence="6">
    <location>
        <begin position="95"/>
        <end position="113"/>
    </location>
</feature>
<dbReference type="PANTHER" id="PTHR30294">
    <property type="entry name" value="MEMBRANE COMPONENT OF ABC TRANSPORTER YHHJ-RELATED"/>
    <property type="match status" value="1"/>
</dbReference>
<keyword evidence="4 6" id="KW-1133">Transmembrane helix</keyword>
<evidence type="ECO:0000256" key="1">
    <source>
        <dbReference type="ARBA" id="ARBA00004651"/>
    </source>
</evidence>
<evidence type="ECO:0000313" key="9">
    <source>
        <dbReference type="Proteomes" id="UP000192520"/>
    </source>
</evidence>
<dbReference type="STRING" id="1968527.B5M47_01305"/>
<feature type="transmembrane region" description="Helical" evidence="6">
    <location>
        <begin position="216"/>
        <end position="231"/>
    </location>
</feature>
<dbReference type="GO" id="GO:0005886">
    <property type="term" value="C:plasma membrane"/>
    <property type="evidence" value="ECO:0007669"/>
    <property type="project" value="UniProtKB-SubCell"/>
</dbReference>
<protein>
    <recommendedName>
        <fullName evidence="7">ABC-2 type transporter transmembrane domain-containing protein</fullName>
    </recommendedName>
</protein>
<evidence type="ECO:0000313" key="8">
    <source>
        <dbReference type="EMBL" id="OQX51324.1"/>
    </source>
</evidence>
<comment type="subcellular location">
    <subcellularLocation>
        <location evidence="1">Cell membrane</location>
        <topology evidence="1">Multi-pass membrane protein</topology>
    </subcellularLocation>
</comment>
<keyword evidence="5 6" id="KW-0472">Membrane</keyword>
<dbReference type="Proteomes" id="UP000192520">
    <property type="component" value="Unassembled WGS sequence"/>
</dbReference>
<feature type="transmembrane region" description="Helical" evidence="6">
    <location>
        <begin position="53"/>
        <end position="74"/>
    </location>
</feature>